<dbReference type="InterPro" id="IPR001270">
    <property type="entry name" value="ClpA/B"/>
</dbReference>
<keyword evidence="2" id="KW-0479">Metal-binding</keyword>
<dbReference type="SUPFAM" id="SSF52540">
    <property type="entry name" value="P-loop containing nucleoside triphosphate hydrolases"/>
    <property type="match status" value="1"/>
</dbReference>
<dbReference type="NCBIfam" id="NF004046">
    <property type="entry name" value="PRK05563.1"/>
    <property type="match status" value="1"/>
</dbReference>
<sequence>MSKFIVSARKYRPVRFDEVVGQQHVSQTLKNALQTDHLAHAFLFCGPRGVGKTTSARILAKVLNCQNRTADYEPCNQCSSCVAFNNNASLNITELDAASNNSVDHIRALTEQVRFQPQQGEYKVFIIDEVHMLSTQAFNAFLKTLEEPPSYAVFILATTEKHKIIPTILSRCQIFDFKRIQPHNIIEHLQGICTQEGITADEEALHIIAQKADGALRDALSIFDRIVSFSGDRITYEAVIENLNVLDYDYYFRAVDYVLTEDRAGMLLLFDEVLRRGFDEDLFLNGLAAHVRDLLVCKDPATLKLLEVGERLRTRYHQQAAIAPPDLLLTVLDLANDCDLHFKVARNKRLHVEMSLLRMVTIRRAFRNEPVHLTPALADTAPAAAPLPPADESPQEVSETAPGTPMEPDLEEEPALEETPPVEELQPVPDAAPTPPTPTAFAALDMGSMLAEAAEELEATVPLGDLPELDDETLRGAWDAFILEHKETTLALFMKQALPLVEGDDELKVKLGSSRALASLRDDSTLIAYLREVFARPNLAMTLEEDESLKPVQTKTKKRLTAKDKFLAMRDKNPALEELRRRFDLRPEE</sequence>
<evidence type="ECO:0000313" key="12">
    <source>
        <dbReference type="Proteomes" id="UP000837803"/>
    </source>
</evidence>
<dbReference type="Pfam" id="PF13177">
    <property type="entry name" value="DNA_pol3_delta2"/>
    <property type="match status" value="1"/>
</dbReference>
<dbReference type="InterPro" id="IPR008921">
    <property type="entry name" value="DNA_pol3_clamp-load_cplx_C"/>
</dbReference>
<keyword evidence="11" id="KW-0378">Hydrolase</keyword>
<dbReference type="SUPFAM" id="SSF48019">
    <property type="entry name" value="post-AAA+ oligomerization domain-like"/>
    <property type="match status" value="1"/>
</dbReference>
<dbReference type="NCBIfam" id="TIGR02397">
    <property type="entry name" value="dnaX_nterm"/>
    <property type="match status" value="1"/>
</dbReference>
<dbReference type="Gene3D" id="3.40.50.300">
    <property type="entry name" value="P-loop containing nucleotide triphosphate hydrolases"/>
    <property type="match status" value="1"/>
</dbReference>
<dbReference type="InterPro" id="IPR027417">
    <property type="entry name" value="P-loop_NTPase"/>
</dbReference>
<keyword evidence="8" id="KW-0548">Nucleotidyltransferase</keyword>
<dbReference type="SMART" id="SM00382">
    <property type="entry name" value="AAA"/>
    <property type="match status" value="1"/>
</dbReference>
<dbReference type="GO" id="GO:0016787">
    <property type="term" value="F:hydrolase activity"/>
    <property type="evidence" value="ECO:0007669"/>
    <property type="project" value="UniProtKB-KW"/>
</dbReference>
<dbReference type="CDD" id="cd18137">
    <property type="entry name" value="HLD_clamp_pol_III_gamma_tau"/>
    <property type="match status" value="1"/>
</dbReference>
<accession>A0ABM9B4P8</accession>
<name>A0ABM9B4P8_9BACT</name>
<gene>
    <name evidence="11" type="primary">ruvB_3</name>
    <name evidence="8" type="synonym">dnaX</name>
    <name evidence="11" type="ORF">LEM8419_03234</name>
</gene>
<keyword evidence="5 8" id="KW-0067">ATP-binding</keyword>
<dbReference type="Gene3D" id="1.20.272.10">
    <property type="match status" value="1"/>
</dbReference>
<reference evidence="11" key="1">
    <citation type="submission" date="2021-12" db="EMBL/GenBank/DDBJ databases">
        <authorList>
            <person name="Rodrigo-Torres L."/>
            <person name="Arahal R. D."/>
            <person name="Lucena T."/>
        </authorList>
    </citation>
    <scope>NUCLEOTIDE SEQUENCE</scope>
    <source>
        <strain evidence="11">CECT 8419</strain>
    </source>
</reference>
<evidence type="ECO:0000256" key="6">
    <source>
        <dbReference type="ARBA" id="ARBA00022932"/>
    </source>
</evidence>
<protein>
    <recommendedName>
        <fullName evidence="8">DNA polymerase III subunit gamma/tau</fullName>
        <ecNumber evidence="8">2.7.7.7</ecNumber>
    </recommendedName>
</protein>
<dbReference type="InterPro" id="IPR012763">
    <property type="entry name" value="DNA_pol_III_sug/sutau_N"/>
</dbReference>
<dbReference type="InterPro" id="IPR050238">
    <property type="entry name" value="DNA_Rep/Repair_Clamp_Loader"/>
</dbReference>
<dbReference type="InterPro" id="IPR003593">
    <property type="entry name" value="AAA+_ATPase"/>
</dbReference>
<evidence type="ECO:0000313" key="11">
    <source>
        <dbReference type="EMBL" id="CAH1002327.1"/>
    </source>
</evidence>
<dbReference type="EC" id="2.7.7.7" evidence="8"/>
<comment type="catalytic activity">
    <reaction evidence="7 8">
        <text>DNA(n) + a 2'-deoxyribonucleoside 5'-triphosphate = DNA(n+1) + diphosphate</text>
        <dbReference type="Rhea" id="RHEA:22508"/>
        <dbReference type="Rhea" id="RHEA-COMP:17339"/>
        <dbReference type="Rhea" id="RHEA-COMP:17340"/>
        <dbReference type="ChEBI" id="CHEBI:33019"/>
        <dbReference type="ChEBI" id="CHEBI:61560"/>
        <dbReference type="ChEBI" id="CHEBI:173112"/>
        <dbReference type="EC" id="2.7.7.7"/>
    </reaction>
</comment>
<feature type="region of interest" description="Disordered" evidence="9">
    <location>
        <begin position="381"/>
        <end position="441"/>
    </location>
</feature>
<evidence type="ECO:0000256" key="4">
    <source>
        <dbReference type="ARBA" id="ARBA00022833"/>
    </source>
</evidence>
<evidence type="ECO:0000256" key="7">
    <source>
        <dbReference type="ARBA" id="ARBA00049244"/>
    </source>
</evidence>
<evidence type="ECO:0000256" key="3">
    <source>
        <dbReference type="ARBA" id="ARBA00022741"/>
    </source>
</evidence>
<feature type="domain" description="AAA+ ATPase" evidence="10">
    <location>
        <begin position="38"/>
        <end position="181"/>
    </location>
</feature>
<keyword evidence="12" id="KW-1185">Reference proteome</keyword>
<dbReference type="Gene3D" id="1.10.8.60">
    <property type="match status" value="1"/>
</dbReference>
<evidence type="ECO:0000256" key="5">
    <source>
        <dbReference type="ARBA" id="ARBA00022840"/>
    </source>
</evidence>
<dbReference type="RefSeq" id="WP_238752191.1">
    <property type="nucleotide sequence ID" value="NZ_CAKLPZ010000005.1"/>
</dbReference>
<evidence type="ECO:0000256" key="1">
    <source>
        <dbReference type="ARBA" id="ARBA00006360"/>
    </source>
</evidence>
<evidence type="ECO:0000256" key="8">
    <source>
        <dbReference type="RuleBase" id="RU364063"/>
    </source>
</evidence>
<keyword evidence="11" id="KW-0347">Helicase</keyword>
<dbReference type="PRINTS" id="PR00300">
    <property type="entry name" value="CLPPROTEASEA"/>
</dbReference>
<dbReference type="Proteomes" id="UP000837803">
    <property type="component" value="Unassembled WGS sequence"/>
</dbReference>
<comment type="subunit">
    <text evidence="8">DNA polymerase III contains a core (composed of alpha, epsilon and theta chains) that associates with a tau subunit. This core dimerizes to form the POLIII' complex. PolIII' associates with the gamma complex (composed of gamma, delta, delta', psi and chi chains) and with the beta chain to form the complete DNA polymerase III complex.</text>
</comment>
<feature type="compositionally biased region" description="Low complexity" evidence="9">
    <location>
        <begin position="417"/>
        <end position="429"/>
    </location>
</feature>
<organism evidence="11 12">
    <name type="scientific">Neolewinella maritima</name>
    <dbReference type="NCBI Taxonomy" id="1383882"/>
    <lineage>
        <taxon>Bacteria</taxon>
        <taxon>Pseudomonadati</taxon>
        <taxon>Bacteroidota</taxon>
        <taxon>Saprospiria</taxon>
        <taxon>Saprospirales</taxon>
        <taxon>Lewinellaceae</taxon>
        <taxon>Neolewinella</taxon>
    </lineage>
</organism>
<keyword evidence="8" id="KW-0808">Transferase</keyword>
<keyword evidence="6 8" id="KW-0239">DNA-directed DNA polymerase</keyword>
<dbReference type="CDD" id="cd00009">
    <property type="entry name" value="AAA"/>
    <property type="match status" value="1"/>
</dbReference>
<dbReference type="PANTHER" id="PTHR11669:SF0">
    <property type="entry name" value="PROTEIN STICHEL-LIKE 2"/>
    <property type="match status" value="1"/>
</dbReference>
<dbReference type="InterPro" id="IPR045085">
    <property type="entry name" value="HLD_clamp_pol_III_gamma_tau"/>
</dbReference>
<keyword evidence="3 8" id="KW-0547">Nucleotide-binding</keyword>
<dbReference type="PANTHER" id="PTHR11669">
    <property type="entry name" value="REPLICATION FACTOR C / DNA POLYMERASE III GAMMA-TAU SUBUNIT"/>
    <property type="match status" value="1"/>
</dbReference>
<proteinExistence type="inferred from homology"/>
<evidence type="ECO:0000256" key="9">
    <source>
        <dbReference type="SAM" id="MobiDB-lite"/>
    </source>
</evidence>
<evidence type="ECO:0000256" key="2">
    <source>
        <dbReference type="ARBA" id="ARBA00022723"/>
    </source>
</evidence>
<comment type="caution">
    <text evidence="11">The sequence shown here is derived from an EMBL/GenBank/DDBJ whole genome shotgun (WGS) entry which is preliminary data.</text>
</comment>
<comment type="function">
    <text evidence="8">DNA polymerase III is a complex, multichain enzyme responsible for most of the replicative synthesis in bacteria. This DNA polymerase also exhibits 3' to 5' exonuclease activity.</text>
</comment>
<keyword evidence="8" id="KW-0235">DNA replication</keyword>
<keyword evidence="4" id="KW-0862">Zinc</keyword>
<comment type="similarity">
    <text evidence="1 8">Belongs to the DnaX/STICHEL family.</text>
</comment>
<dbReference type="GO" id="GO:0003678">
    <property type="term" value="F:DNA helicase activity"/>
    <property type="evidence" value="ECO:0007669"/>
    <property type="project" value="UniProtKB-EC"/>
</dbReference>
<evidence type="ECO:0000259" key="10">
    <source>
        <dbReference type="SMART" id="SM00382"/>
    </source>
</evidence>
<dbReference type="Pfam" id="PF22608">
    <property type="entry name" value="DNAX_ATPase_lid"/>
    <property type="match status" value="1"/>
</dbReference>
<dbReference type="EMBL" id="CAKLPZ010000005">
    <property type="protein sequence ID" value="CAH1002327.1"/>
    <property type="molecule type" value="Genomic_DNA"/>
</dbReference>